<dbReference type="HOGENOM" id="CLU_1509116_0_0_10"/>
<keyword evidence="2" id="KW-1185">Reference proteome</keyword>
<dbReference type="STRING" id="1454201.NMS_0390"/>
<gene>
    <name evidence="1" type="ORF">NMS_0390</name>
</gene>
<dbReference type="EMBL" id="AP014548">
    <property type="protein sequence ID" value="BAO54399.1"/>
    <property type="molecule type" value="Genomic_DNA"/>
</dbReference>
<dbReference type="Proteomes" id="UP000031760">
    <property type="component" value="Chromosome"/>
</dbReference>
<proteinExistence type="predicted"/>
<reference evidence="1 2" key="1">
    <citation type="journal article" date="2014" name="Proc. Natl. Acad. Sci. U.S.A.">
        <title>Functional characterization of flavobacteria rhodopsins reveals a unique class of light-driven chloride pump in bacteria.</title>
        <authorList>
            <person name="Yoshizawa S."/>
            <person name="Kumagai Y."/>
            <person name="Kim H."/>
            <person name="Ogura Y."/>
            <person name="Hayashi T."/>
            <person name="Iwasaki W."/>
            <person name="DeLong E.F."/>
            <person name="Kogure K."/>
        </authorList>
    </citation>
    <scope>NUCLEOTIDE SEQUENCE [LARGE SCALE GENOMIC DNA]</scope>
    <source>
        <strain evidence="1 2">S1-08</strain>
    </source>
</reference>
<sequence>MSCKTGEIFAPNPYDEGDVRVNSKLNREYKKSRQSFFGQLSKADADQLRDSLQSQLQTKIDPEKAILINYEQFGTNCLIANASLKTKDVVAHNGIRISARMSKKYNAVDFFVYEDIAEFQNIYEAIEKYQSDPGFFKSNLFTSDQNCGAFFLLKPDGSFLKHYGEDYFTEVDNFFKMN</sequence>
<dbReference type="KEGG" id="nmf:NMS_0390"/>
<organism evidence="1 2">
    <name type="scientific">Nonlabens marinus S1-08</name>
    <dbReference type="NCBI Taxonomy" id="1454201"/>
    <lineage>
        <taxon>Bacteria</taxon>
        <taxon>Pseudomonadati</taxon>
        <taxon>Bacteroidota</taxon>
        <taxon>Flavobacteriia</taxon>
        <taxon>Flavobacteriales</taxon>
        <taxon>Flavobacteriaceae</taxon>
        <taxon>Nonlabens</taxon>
    </lineage>
</organism>
<evidence type="ECO:0000313" key="1">
    <source>
        <dbReference type="EMBL" id="BAO54399.1"/>
    </source>
</evidence>
<evidence type="ECO:0000313" key="2">
    <source>
        <dbReference type="Proteomes" id="UP000031760"/>
    </source>
</evidence>
<protein>
    <submittedName>
        <fullName evidence="1">Uncharacterized protein</fullName>
    </submittedName>
</protein>
<name>W8VNE1_9FLAO</name>
<dbReference type="AlphaFoldDB" id="W8VNE1"/>
<accession>W8VNE1</accession>